<evidence type="ECO:0000259" key="5">
    <source>
        <dbReference type="Pfam" id="PF00205"/>
    </source>
</evidence>
<dbReference type="SUPFAM" id="SSF52518">
    <property type="entry name" value="Thiamin diphosphate-binding fold (THDP-binding)"/>
    <property type="match status" value="2"/>
</dbReference>
<organism evidence="8 9">
    <name type="scientific">Jiangella alba</name>
    <dbReference type="NCBI Taxonomy" id="561176"/>
    <lineage>
        <taxon>Bacteria</taxon>
        <taxon>Bacillati</taxon>
        <taxon>Actinomycetota</taxon>
        <taxon>Actinomycetes</taxon>
        <taxon>Jiangellales</taxon>
        <taxon>Jiangellaceae</taxon>
        <taxon>Jiangella</taxon>
    </lineage>
</organism>
<dbReference type="STRING" id="561176.SAMN04488561_6801"/>
<evidence type="ECO:0000256" key="1">
    <source>
        <dbReference type="ARBA" id="ARBA00007812"/>
    </source>
</evidence>
<protein>
    <submittedName>
        <fullName evidence="8">Benzoylformate decarboxylase</fullName>
    </submittedName>
</protein>
<dbReference type="AlphaFoldDB" id="A0A1H5PXZ3"/>
<dbReference type="CDD" id="cd02002">
    <property type="entry name" value="TPP_BFDC"/>
    <property type="match status" value="1"/>
</dbReference>
<dbReference type="EMBL" id="FNUC01000004">
    <property type="protein sequence ID" value="SEF18732.1"/>
    <property type="molecule type" value="Genomic_DNA"/>
</dbReference>
<proteinExistence type="inferred from homology"/>
<dbReference type="CDD" id="cd07035">
    <property type="entry name" value="TPP_PYR_POX_like"/>
    <property type="match status" value="1"/>
</dbReference>
<dbReference type="PANTHER" id="PTHR18968:SF133">
    <property type="entry name" value="BENZOYLFORMATE DECARBOXYLASE"/>
    <property type="match status" value="1"/>
</dbReference>
<dbReference type="GO" id="GO:0003984">
    <property type="term" value="F:acetolactate synthase activity"/>
    <property type="evidence" value="ECO:0007669"/>
    <property type="project" value="TreeGrafter"/>
</dbReference>
<evidence type="ECO:0000256" key="4">
    <source>
        <dbReference type="SAM" id="MobiDB-lite"/>
    </source>
</evidence>
<dbReference type="Gene3D" id="3.40.50.970">
    <property type="match status" value="2"/>
</dbReference>
<dbReference type="InterPro" id="IPR029035">
    <property type="entry name" value="DHS-like_NAD/FAD-binding_dom"/>
</dbReference>
<dbReference type="InterPro" id="IPR011766">
    <property type="entry name" value="TPP_enzyme_TPP-bd"/>
</dbReference>
<dbReference type="Pfam" id="PF02776">
    <property type="entry name" value="TPP_enzyme_N"/>
    <property type="match status" value="1"/>
</dbReference>
<dbReference type="InterPro" id="IPR029061">
    <property type="entry name" value="THDP-binding"/>
</dbReference>
<evidence type="ECO:0000256" key="2">
    <source>
        <dbReference type="ARBA" id="ARBA00023052"/>
    </source>
</evidence>
<comment type="similarity">
    <text evidence="1 3">Belongs to the TPP enzyme family.</text>
</comment>
<dbReference type="PANTHER" id="PTHR18968">
    <property type="entry name" value="THIAMINE PYROPHOSPHATE ENZYMES"/>
    <property type="match status" value="1"/>
</dbReference>
<feature type="domain" description="Thiamine pyrophosphate enzyme N-terminal TPP-binding" evidence="7">
    <location>
        <begin position="25"/>
        <end position="132"/>
    </location>
</feature>
<dbReference type="InterPro" id="IPR012000">
    <property type="entry name" value="Thiamin_PyroP_enz_cen_dom"/>
</dbReference>
<dbReference type="InterPro" id="IPR045229">
    <property type="entry name" value="TPP_enz"/>
</dbReference>
<evidence type="ECO:0000259" key="6">
    <source>
        <dbReference type="Pfam" id="PF02775"/>
    </source>
</evidence>
<dbReference type="OrthoDB" id="2443624at2"/>
<name>A0A1H5PXZ3_9ACTN</name>
<dbReference type="Proteomes" id="UP000181980">
    <property type="component" value="Unassembled WGS sequence"/>
</dbReference>
<sequence length="561" mass="58865">MRTTADTEPGSANVAVGELGGTPVTRQVLDILVAWGVTRVYCCPGSTEAAMLDAFVGRDDIELVLVSHESTAMAAADAEARLSGRPAVVYVHTNVGLANVLSHLSAARIAYAPVLVLNGLKPSVLAGRDGFTTLPHPDLGLRDLVKWDRVPASADSLPADLERALGIATAEPAGPVWLGLPQELLETTDPVDPRYPRPLPGPRRSRPSRAELRGVADLLTGATRTVLVSGGEVARHGASDLVVALAERLDATVLHEDRRGFERSSYPTRHPSFQGSYDARHPAVANADAVVFVGCQVFREFDVNGGPALPAAARVVHVHVDPSRIGRLHEVDHALVGHTEEVVRDLLDALGPRPATTPARTPAPTSGSGPSLSPHGSPAHRDLTGWVRPLVESLTGDENYVIDATTAGPALLGALPQTRPDQVLTTSSGSLGWGLGAAIGVALAQPERRVLAFLGDGVFQFGLPALWTAQRYRAQVTFVVLNNEAFAAVGLALGRFGGEAVRRGDWLGTDLSGPHLAQIAGGFGLHSERVLTPDGVGAAIGRASQPRGPSLVELMTSAKEE</sequence>
<keyword evidence="9" id="KW-1185">Reference proteome</keyword>
<dbReference type="GO" id="GO:0030976">
    <property type="term" value="F:thiamine pyrophosphate binding"/>
    <property type="evidence" value="ECO:0007669"/>
    <property type="project" value="InterPro"/>
</dbReference>
<accession>A0A1H5PXZ3</accession>
<dbReference type="GO" id="GO:0050660">
    <property type="term" value="F:flavin adenine dinucleotide binding"/>
    <property type="evidence" value="ECO:0007669"/>
    <property type="project" value="TreeGrafter"/>
</dbReference>
<feature type="compositionally biased region" description="Low complexity" evidence="4">
    <location>
        <begin position="352"/>
        <end position="377"/>
    </location>
</feature>
<dbReference type="RefSeq" id="WP_069111492.1">
    <property type="nucleotide sequence ID" value="NZ_FNUC01000004.1"/>
</dbReference>
<evidence type="ECO:0000256" key="3">
    <source>
        <dbReference type="RuleBase" id="RU362132"/>
    </source>
</evidence>
<dbReference type="SUPFAM" id="SSF52467">
    <property type="entry name" value="DHS-like NAD/FAD-binding domain"/>
    <property type="match status" value="1"/>
</dbReference>
<dbReference type="GO" id="GO:0000287">
    <property type="term" value="F:magnesium ion binding"/>
    <property type="evidence" value="ECO:0007669"/>
    <property type="project" value="InterPro"/>
</dbReference>
<evidence type="ECO:0000313" key="9">
    <source>
        <dbReference type="Proteomes" id="UP000181980"/>
    </source>
</evidence>
<evidence type="ECO:0000259" key="7">
    <source>
        <dbReference type="Pfam" id="PF02776"/>
    </source>
</evidence>
<dbReference type="Gene3D" id="3.40.50.1220">
    <property type="entry name" value="TPP-binding domain"/>
    <property type="match status" value="1"/>
</dbReference>
<dbReference type="Pfam" id="PF00205">
    <property type="entry name" value="TPP_enzyme_M"/>
    <property type="match status" value="1"/>
</dbReference>
<evidence type="ECO:0000313" key="8">
    <source>
        <dbReference type="EMBL" id="SEF18732.1"/>
    </source>
</evidence>
<feature type="region of interest" description="Disordered" evidence="4">
    <location>
        <begin position="187"/>
        <end position="211"/>
    </location>
</feature>
<feature type="region of interest" description="Disordered" evidence="4">
    <location>
        <begin position="351"/>
        <end position="379"/>
    </location>
</feature>
<keyword evidence="2 3" id="KW-0786">Thiamine pyrophosphate</keyword>
<reference evidence="9" key="1">
    <citation type="submission" date="2016-10" db="EMBL/GenBank/DDBJ databases">
        <authorList>
            <person name="Varghese N."/>
            <person name="Submissions S."/>
        </authorList>
    </citation>
    <scope>NUCLEOTIDE SEQUENCE [LARGE SCALE GENOMIC DNA]</scope>
    <source>
        <strain evidence="9">DSM 45237</strain>
    </source>
</reference>
<feature type="domain" description="Thiamine pyrophosphate enzyme TPP-binding" evidence="6">
    <location>
        <begin position="416"/>
        <end position="553"/>
    </location>
</feature>
<feature type="domain" description="Thiamine pyrophosphate enzyme central" evidence="5">
    <location>
        <begin position="214"/>
        <end position="346"/>
    </location>
</feature>
<gene>
    <name evidence="8" type="ORF">SAMN04488561_6801</name>
</gene>
<dbReference type="InterPro" id="IPR012001">
    <property type="entry name" value="Thiamin_PyroP_enz_TPP-bd_dom"/>
</dbReference>
<dbReference type="Pfam" id="PF02775">
    <property type="entry name" value="TPP_enzyme_C"/>
    <property type="match status" value="1"/>
</dbReference>